<dbReference type="InterPro" id="IPR012551">
    <property type="entry name" value="DUF1707_SHOCT-like"/>
</dbReference>
<dbReference type="EMBL" id="JAGINW010000001">
    <property type="protein sequence ID" value="MBP2322785.1"/>
    <property type="molecule type" value="Genomic_DNA"/>
</dbReference>
<dbReference type="SUPFAM" id="SSF103473">
    <property type="entry name" value="MFS general substrate transporter"/>
    <property type="match status" value="1"/>
</dbReference>
<dbReference type="InterPro" id="IPR036259">
    <property type="entry name" value="MFS_trans_sf"/>
</dbReference>
<comment type="caution">
    <text evidence="4">The sequence shown here is derived from an EMBL/GenBank/DDBJ whole genome shotgun (WGS) entry which is preliminary data.</text>
</comment>
<feature type="compositionally biased region" description="Basic and acidic residues" evidence="1">
    <location>
        <begin position="78"/>
        <end position="87"/>
    </location>
</feature>
<evidence type="ECO:0000313" key="5">
    <source>
        <dbReference type="Proteomes" id="UP001519332"/>
    </source>
</evidence>
<feature type="transmembrane region" description="Helical" evidence="2">
    <location>
        <begin position="119"/>
        <end position="139"/>
    </location>
</feature>
<evidence type="ECO:0000256" key="2">
    <source>
        <dbReference type="SAM" id="Phobius"/>
    </source>
</evidence>
<feature type="region of interest" description="Disordered" evidence="1">
    <location>
        <begin position="62"/>
        <end position="87"/>
    </location>
</feature>
<accession>A0ABS4TEE0</accession>
<dbReference type="Proteomes" id="UP001519332">
    <property type="component" value="Unassembled WGS sequence"/>
</dbReference>
<proteinExistence type="predicted"/>
<protein>
    <recommendedName>
        <fullName evidence="3">DUF1707 domain-containing protein</fullName>
    </recommendedName>
</protein>
<keyword evidence="2" id="KW-0472">Membrane</keyword>
<gene>
    <name evidence="4" type="ORF">JOF56_003170</name>
</gene>
<keyword evidence="2" id="KW-1133">Transmembrane helix</keyword>
<keyword evidence="2" id="KW-0812">Transmembrane</keyword>
<evidence type="ECO:0000256" key="1">
    <source>
        <dbReference type="SAM" id="MobiDB-lite"/>
    </source>
</evidence>
<evidence type="ECO:0000259" key="3">
    <source>
        <dbReference type="Pfam" id="PF08044"/>
    </source>
</evidence>
<dbReference type="RefSeq" id="WP_209638471.1">
    <property type="nucleotide sequence ID" value="NZ_JAGINW010000001.1"/>
</dbReference>
<feature type="transmembrane region" description="Helical" evidence="2">
    <location>
        <begin position="94"/>
        <end position="113"/>
    </location>
</feature>
<reference evidence="4 5" key="1">
    <citation type="submission" date="2021-03" db="EMBL/GenBank/DDBJ databases">
        <title>Sequencing the genomes of 1000 actinobacteria strains.</title>
        <authorList>
            <person name="Klenk H.-P."/>
        </authorList>
    </citation>
    <scope>NUCLEOTIDE SEQUENCE [LARGE SCALE GENOMIC DNA]</scope>
    <source>
        <strain evidence="4 5">DSM 46670</strain>
    </source>
</reference>
<name>A0ABS4TEE0_9PSEU</name>
<evidence type="ECO:0000313" key="4">
    <source>
        <dbReference type="EMBL" id="MBP2322785.1"/>
    </source>
</evidence>
<keyword evidence="5" id="KW-1185">Reference proteome</keyword>
<organism evidence="4 5">
    <name type="scientific">Kibdelosporangium banguiense</name>
    <dbReference type="NCBI Taxonomy" id="1365924"/>
    <lineage>
        <taxon>Bacteria</taxon>
        <taxon>Bacillati</taxon>
        <taxon>Actinomycetota</taxon>
        <taxon>Actinomycetes</taxon>
        <taxon>Pseudonocardiales</taxon>
        <taxon>Pseudonocardiaceae</taxon>
        <taxon>Kibdelosporangium</taxon>
    </lineage>
</organism>
<sequence>MAQRPFMHVRIGDKERDESVTLLAQHFSFGRLSPTEHEQRHNAARAAILRSEIEILFEDLPAPHPDLSAAEPPPLTPDQRKELDASRETPLSSAMNVVGGLSLLFGLPAGIVLGFTLGWWWTLLVVFAVMIISIVLSAVTKKRRIHD</sequence>
<dbReference type="Pfam" id="PF08044">
    <property type="entry name" value="DUF1707"/>
    <property type="match status" value="1"/>
</dbReference>
<feature type="domain" description="DUF1707" evidence="3">
    <location>
        <begin position="9"/>
        <end position="61"/>
    </location>
</feature>